<dbReference type="OrthoDB" id="9811744at2"/>
<dbReference type="UniPathway" id="UPA00077">
    <property type="reaction ID" value="UER00156"/>
</dbReference>
<evidence type="ECO:0000256" key="4">
    <source>
        <dbReference type="ARBA" id="ARBA00012458"/>
    </source>
</evidence>
<evidence type="ECO:0000256" key="2">
    <source>
        <dbReference type="ARBA" id="ARBA00001946"/>
    </source>
</evidence>
<evidence type="ECO:0000313" key="11">
    <source>
        <dbReference type="EMBL" id="ABS63744.1"/>
    </source>
</evidence>
<evidence type="ECO:0000259" key="10">
    <source>
        <dbReference type="PROSITE" id="PS50972"/>
    </source>
</evidence>
<dbReference type="GO" id="GO:0046656">
    <property type="term" value="P:folic acid biosynthetic process"/>
    <property type="evidence" value="ECO:0007669"/>
    <property type="project" value="UniProtKB-KW"/>
</dbReference>
<keyword evidence="12" id="KW-1185">Reference proteome</keyword>
<protein>
    <recommendedName>
        <fullName evidence="4 9">Dihydropteroate synthase</fullName>
        <shortName evidence="9">DHPS</shortName>
        <ecNumber evidence="4 9">2.5.1.15</ecNumber>
    </recommendedName>
    <alternativeName>
        <fullName evidence="9">Dihydropteroate pyrophosphorylase</fullName>
    </alternativeName>
</protein>
<evidence type="ECO:0000256" key="9">
    <source>
        <dbReference type="RuleBase" id="RU361205"/>
    </source>
</evidence>
<dbReference type="EMBL" id="CP000774">
    <property type="protein sequence ID" value="ABS63744.1"/>
    <property type="molecule type" value="Genomic_DNA"/>
</dbReference>
<dbReference type="GO" id="GO:0005829">
    <property type="term" value="C:cytosol"/>
    <property type="evidence" value="ECO:0007669"/>
    <property type="project" value="TreeGrafter"/>
</dbReference>
<comment type="similarity">
    <text evidence="9">Belongs to the DHPS family.</text>
</comment>
<dbReference type="PANTHER" id="PTHR20941:SF1">
    <property type="entry name" value="FOLIC ACID SYNTHESIS PROTEIN FOL1"/>
    <property type="match status" value="1"/>
</dbReference>
<keyword evidence="8 9" id="KW-0289">Folate biosynthesis</keyword>
<dbReference type="HOGENOM" id="CLU_008023_0_3_5"/>
<dbReference type="AlphaFoldDB" id="A7HV11"/>
<evidence type="ECO:0000313" key="12">
    <source>
        <dbReference type="Proteomes" id="UP000006377"/>
    </source>
</evidence>
<dbReference type="GO" id="GO:0046654">
    <property type="term" value="P:tetrahydrofolate biosynthetic process"/>
    <property type="evidence" value="ECO:0007669"/>
    <property type="project" value="UniProtKB-UniPathway"/>
</dbReference>
<dbReference type="InterPro" id="IPR045031">
    <property type="entry name" value="DHP_synth-like"/>
</dbReference>
<dbReference type="InterPro" id="IPR000489">
    <property type="entry name" value="Pterin-binding_dom"/>
</dbReference>
<dbReference type="InterPro" id="IPR011005">
    <property type="entry name" value="Dihydropteroate_synth-like_sf"/>
</dbReference>
<evidence type="ECO:0000256" key="8">
    <source>
        <dbReference type="ARBA" id="ARBA00022909"/>
    </source>
</evidence>
<dbReference type="Proteomes" id="UP000006377">
    <property type="component" value="Chromosome"/>
</dbReference>
<dbReference type="Pfam" id="PF00809">
    <property type="entry name" value="Pterin_bind"/>
    <property type="match status" value="1"/>
</dbReference>
<gene>
    <name evidence="11" type="ordered locus">Plav_2130</name>
</gene>
<dbReference type="PROSITE" id="PS00793">
    <property type="entry name" value="DHPS_2"/>
    <property type="match status" value="1"/>
</dbReference>
<dbReference type="Gene3D" id="3.20.20.20">
    <property type="entry name" value="Dihydropteroate synthase-like"/>
    <property type="match status" value="1"/>
</dbReference>
<keyword evidence="6 9" id="KW-0479">Metal-binding</keyword>
<dbReference type="RefSeq" id="WP_012111048.1">
    <property type="nucleotide sequence ID" value="NC_009719.1"/>
</dbReference>
<dbReference type="InterPro" id="IPR006390">
    <property type="entry name" value="DHP_synth_dom"/>
</dbReference>
<comment type="catalytic activity">
    <reaction evidence="1">
        <text>(7,8-dihydropterin-6-yl)methyl diphosphate + 4-aminobenzoate = 7,8-dihydropteroate + diphosphate</text>
        <dbReference type="Rhea" id="RHEA:19949"/>
        <dbReference type="ChEBI" id="CHEBI:17836"/>
        <dbReference type="ChEBI" id="CHEBI:17839"/>
        <dbReference type="ChEBI" id="CHEBI:33019"/>
        <dbReference type="ChEBI" id="CHEBI:72950"/>
        <dbReference type="EC" id="2.5.1.15"/>
    </reaction>
</comment>
<organism evidence="11 12">
    <name type="scientific">Parvibaculum lavamentivorans (strain DS-1 / DSM 13023 / NCIMB 13966)</name>
    <dbReference type="NCBI Taxonomy" id="402881"/>
    <lineage>
        <taxon>Bacteria</taxon>
        <taxon>Pseudomonadati</taxon>
        <taxon>Pseudomonadota</taxon>
        <taxon>Alphaproteobacteria</taxon>
        <taxon>Hyphomicrobiales</taxon>
        <taxon>Parvibaculaceae</taxon>
        <taxon>Parvibaculum</taxon>
    </lineage>
</organism>
<evidence type="ECO:0000256" key="6">
    <source>
        <dbReference type="ARBA" id="ARBA00022723"/>
    </source>
</evidence>
<name>A7HV11_PARL1</name>
<dbReference type="NCBIfam" id="TIGR01496">
    <property type="entry name" value="DHPS"/>
    <property type="match status" value="1"/>
</dbReference>
<evidence type="ECO:0000256" key="7">
    <source>
        <dbReference type="ARBA" id="ARBA00022842"/>
    </source>
</evidence>
<keyword evidence="7 9" id="KW-0460">Magnesium</keyword>
<dbReference type="eggNOG" id="COG0294">
    <property type="taxonomic scope" value="Bacteria"/>
</dbReference>
<evidence type="ECO:0000256" key="1">
    <source>
        <dbReference type="ARBA" id="ARBA00000012"/>
    </source>
</evidence>
<dbReference type="GO" id="GO:0046872">
    <property type="term" value="F:metal ion binding"/>
    <property type="evidence" value="ECO:0007669"/>
    <property type="project" value="UniProtKB-KW"/>
</dbReference>
<dbReference type="GO" id="GO:0004156">
    <property type="term" value="F:dihydropteroate synthase activity"/>
    <property type="evidence" value="ECO:0007669"/>
    <property type="project" value="UniProtKB-EC"/>
</dbReference>
<accession>A7HV11</accession>
<feature type="domain" description="Pterin-binding" evidence="10">
    <location>
        <begin position="5"/>
        <end position="260"/>
    </location>
</feature>
<evidence type="ECO:0000256" key="3">
    <source>
        <dbReference type="ARBA" id="ARBA00004763"/>
    </source>
</evidence>
<dbReference type="STRING" id="402881.Plav_2130"/>
<dbReference type="EC" id="2.5.1.15" evidence="4 9"/>
<comment type="pathway">
    <text evidence="3 9">Cofactor biosynthesis; tetrahydrofolate biosynthesis; 7,8-dihydrofolate from 2-amino-4-hydroxy-6-hydroxymethyl-7,8-dihydropteridine diphosphate and 4-aminobenzoate: step 1/2.</text>
</comment>
<dbReference type="PROSITE" id="PS00792">
    <property type="entry name" value="DHPS_1"/>
    <property type="match status" value="1"/>
</dbReference>
<dbReference type="SUPFAM" id="SSF51717">
    <property type="entry name" value="Dihydropteroate synthetase-like"/>
    <property type="match status" value="1"/>
</dbReference>
<dbReference type="PANTHER" id="PTHR20941">
    <property type="entry name" value="FOLATE SYNTHESIS PROTEINS"/>
    <property type="match status" value="1"/>
</dbReference>
<proteinExistence type="inferred from homology"/>
<dbReference type="PROSITE" id="PS50972">
    <property type="entry name" value="PTERIN_BINDING"/>
    <property type="match status" value="1"/>
</dbReference>
<comment type="cofactor">
    <cofactor evidence="2 9">
        <name>Mg(2+)</name>
        <dbReference type="ChEBI" id="CHEBI:18420"/>
    </cofactor>
</comment>
<dbReference type="CDD" id="cd00739">
    <property type="entry name" value="DHPS"/>
    <property type="match status" value="1"/>
</dbReference>
<dbReference type="KEGG" id="pla:Plav_2130"/>
<evidence type="ECO:0000256" key="5">
    <source>
        <dbReference type="ARBA" id="ARBA00022679"/>
    </source>
</evidence>
<sequence length="273" mass="28740">MFQRPRIFGIVNITPDSFSDGGKYFAADAAIEHARNLASNGADVIDLGPASSNPDAVPVPPAEEIRRLGPVIEALAGDGIPLSVDSFHVETQAFALAHGAAYLNDIQGFAEPADYPALAATDARLVLMHSIQGRGNADRRSAPEGDILDHIGRFFEARLAALEQAGIARARVILDPGMGFFVGPRPETSFSILARLGELKERFGLPVFISVSRKSFLRAVTGRAPGEAGAATLAAELMAALNGADFIRTHEPAPLLDAFSVAACVEAGRSQGQ</sequence>
<keyword evidence="5 9" id="KW-0808">Transferase</keyword>
<comment type="function">
    <text evidence="9">Catalyzes the condensation of para-aminobenzoate (pABA) with 6-hydroxymethyl-7,8-dihydropterin diphosphate (DHPt-PP) to form 7,8-dihydropteroate (H2Pte), the immediate precursor of folate derivatives.</text>
</comment>
<reference evidence="11 12" key="1">
    <citation type="journal article" date="2011" name="Stand. Genomic Sci.">
        <title>Complete genome sequence of Parvibaculum lavamentivorans type strain (DS-1(T)).</title>
        <authorList>
            <person name="Schleheck D."/>
            <person name="Weiss M."/>
            <person name="Pitluck S."/>
            <person name="Bruce D."/>
            <person name="Land M.L."/>
            <person name="Han S."/>
            <person name="Saunders E."/>
            <person name="Tapia R."/>
            <person name="Detter C."/>
            <person name="Brettin T."/>
            <person name="Han J."/>
            <person name="Woyke T."/>
            <person name="Goodwin L."/>
            <person name="Pennacchio L."/>
            <person name="Nolan M."/>
            <person name="Cook A.M."/>
            <person name="Kjelleberg S."/>
            <person name="Thomas T."/>
        </authorList>
    </citation>
    <scope>NUCLEOTIDE SEQUENCE [LARGE SCALE GENOMIC DNA]</scope>
    <source>
        <strain evidence="12">DS-1 / DSM 13023 / NCIMB 13966</strain>
    </source>
</reference>